<dbReference type="Pfam" id="PF00328">
    <property type="entry name" value="His_Phos_2"/>
    <property type="match status" value="1"/>
</dbReference>
<evidence type="ECO:0000256" key="1">
    <source>
        <dbReference type="ARBA" id="ARBA00000032"/>
    </source>
</evidence>
<comment type="similarity">
    <text evidence="2">Belongs to the histidine acid phosphatase family.</text>
</comment>
<organism evidence="4 5">
    <name type="scientific">Hermetia illucens</name>
    <name type="common">Black soldier fly</name>
    <dbReference type="NCBI Taxonomy" id="343691"/>
    <lineage>
        <taxon>Eukaryota</taxon>
        <taxon>Metazoa</taxon>
        <taxon>Ecdysozoa</taxon>
        <taxon>Arthropoda</taxon>
        <taxon>Hexapoda</taxon>
        <taxon>Insecta</taxon>
        <taxon>Pterygota</taxon>
        <taxon>Neoptera</taxon>
        <taxon>Endopterygota</taxon>
        <taxon>Diptera</taxon>
        <taxon>Brachycera</taxon>
        <taxon>Stratiomyomorpha</taxon>
        <taxon>Stratiomyidae</taxon>
        <taxon>Hermetiinae</taxon>
        <taxon>Hermetia</taxon>
    </lineage>
</organism>
<accession>A0A7R8UQ28</accession>
<dbReference type="InterPro" id="IPR050645">
    <property type="entry name" value="Histidine_acid_phosphatase"/>
</dbReference>
<sequence>MASTIVSVRDLILFGILILSRVDDISAKFPSGCPRCGKGESTLKAVAMLFRHGDRSPTMSYPLDPYRDYPWPGGYGALSERGSEEMYGSGLIKSTRYSSLLSIDCDSDAACTVDFDNILVFSSAVPRCVESAESFLDGFLRVDWPSDLINVIPQNQDEILAIPGKLCPKYESIIATGPSLDSRKFKKVIDFRSSKGQEFLAYLQNHTGLVIDSSTDILFIADTLFIDEDNDLELPAWTESVFEQYLLPILSIVYDALGSSQYMKIRSSALFEDMANRFDNLIEGLDEQNIVLYSAHDVTLNGMLHLLGIRDQADARPPYGASLNLELHDNSKIKSDYEVKLLYYGSYDDQNPTEIKIPKCRAPCPYKRFKRNIEPRLIDDYESACSL</sequence>
<dbReference type="PANTHER" id="PTHR11567">
    <property type="entry name" value="ACID PHOSPHATASE-RELATED"/>
    <property type="match status" value="1"/>
</dbReference>
<dbReference type="PANTHER" id="PTHR11567:SF19">
    <property type="entry name" value="GH19849P"/>
    <property type="match status" value="1"/>
</dbReference>
<gene>
    <name evidence="4" type="ORF">HERILL_LOCUS7753</name>
</gene>
<dbReference type="OrthoDB" id="7753028at2759"/>
<evidence type="ECO:0008006" key="6">
    <source>
        <dbReference type="Google" id="ProtNLM"/>
    </source>
</evidence>
<name>A0A7R8UQ28_HERIL</name>
<dbReference type="InterPro" id="IPR033379">
    <property type="entry name" value="Acid_Pase_AS"/>
</dbReference>
<evidence type="ECO:0000256" key="2">
    <source>
        <dbReference type="ARBA" id="ARBA00005375"/>
    </source>
</evidence>
<keyword evidence="5" id="KW-1185">Reference proteome</keyword>
<dbReference type="CDD" id="cd07061">
    <property type="entry name" value="HP_HAP_like"/>
    <property type="match status" value="1"/>
</dbReference>
<comment type="catalytic activity">
    <reaction evidence="1">
        <text>a phosphate monoester + H2O = an alcohol + phosphate</text>
        <dbReference type="Rhea" id="RHEA:15017"/>
        <dbReference type="ChEBI" id="CHEBI:15377"/>
        <dbReference type="ChEBI" id="CHEBI:30879"/>
        <dbReference type="ChEBI" id="CHEBI:43474"/>
        <dbReference type="ChEBI" id="CHEBI:67140"/>
        <dbReference type="EC" id="3.1.3.2"/>
    </reaction>
</comment>
<protein>
    <recommendedName>
        <fullName evidence="6">Acid phosphatase</fullName>
    </recommendedName>
</protein>
<dbReference type="Gene3D" id="3.40.50.1240">
    <property type="entry name" value="Phosphoglycerate mutase-like"/>
    <property type="match status" value="1"/>
</dbReference>
<feature type="chain" id="PRO_5030706283" description="Acid phosphatase" evidence="3">
    <location>
        <begin position="28"/>
        <end position="387"/>
    </location>
</feature>
<reference evidence="4 5" key="1">
    <citation type="submission" date="2020-11" db="EMBL/GenBank/DDBJ databases">
        <authorList>
            <person name="Wallbank WR R."/>
            <person name="Pardo Diaz C."/>
            <person name="Kozak K."/>
            <person name="Martin S."/>
            <person name="Jiggins C."/>
            <person name="Moest M."/>
            <person name="Warren A I."/>
            <person name="Generalovic N T."/>
            <person name="Byers J.R.P. K."/>
            <person name="Montejo-Kovacevich G."/>
            <person name="Yen C E."/>
        </authorList>
    </citation>
    <scope>NUCLEOTIDE SEQUENCE [LARGE SCALE GENOMIC DNA]</scope>
</reference>
<feature type="signal peptide" evidence="3">
    <location>
        <begin position="1"/>
        <end position="27"/>
    </location>
</feature>
<dbReference type="AlphaFoldDB" id="A0A7R8UQ28"/>
<evidence type="ECO:0000313" key="4">
    <source>
        <dbReference type="EMBL" id="CAD7084879.1"/>
    </source>
</evidence>
<evidence type="ECO:0000256" key="3">
    <source>
        <dbReference type="SAM" id="SignalP"/>
    </source>
</evidence>
<dbReference type="SUPFAM" id="SSF53254">
    <property type="entry name" value="Phosphoglycerate mutase-like"/>
    <property type="match status" value="1"/>
</dbReference>
<keyword evidence="3" id="KW-0732">Signal</keyword>
<dbReference type="InParanoid" id="A0A7R8UQ28"/>
<dbReference type="InterPro" id="IPR029033">
    <property type="entry name" value="His_PPase_superfam"/>
</dbReference>
<evidence type="ECO:0000313" key="5">
    <source>
        <dbReference type="Proteomes" id="UP000594454"/>
    </source>
</evidence>
<dbReference type="PROSITE" id="PS00616">
    <property type="entry name" value="HIS_ACID_PHOSPHAT_1"/>
    <property type="match status" value="1"/>
</dbReference>
<proteinExistence type="inferred from homology"/>
<dbReference type="InterPro" id="IPR000560">
    <property type="entry name" value="His_Pase_clade-2"/>
</dbReference>
<dbReference type="EMBL" id="LR899011">
    <property type="protein sequence ID" value="CAD7084879.1"/>
    <property type="molecule type" value="Genomic_DNA"/>
</dbReference>
<dbReference type="OMA" id="QPVPITR"/>
<dbReference type="Proteomes" id="UP000594454">
    <property type="component" value="Chromosome 3"/>
</dbReference>
<dbReference type="GO" id="GO:0003993">
    <property type="term" value="F:acid phosphatase activity"/>
    <property type="evidence" value="ECO:0007669"/>
    <property type="project" value="UniProtKB-EC"/>
</dbReference>